<gene>
    <name evidence="7" type="ORF">CWD77_00830</name>
</gene>
<dbReference type="GO" id="GO:0005262">
    <property type="term" value="F:calcium channel activity"/>
    <property type="evidence" value="ECO:0007669"/>
    <property type="project" value="TreeGrafter"/>
</dbReference>
<keyword evidence="3 5" id="KW-1133">Transmembrane helix</keyword>
<feature type="transmembrane region" description="Helical" evidence="5">
    <location>
        <begin position="130"/>
        <end position="147"/>
    </location>
</feature>
<evidence type="ECO:0000256" key="2">
    <source>
        <dbReference type="ARBA" id="ARBA00022692"/>
    </source>
</evidence>
<organism evidence="7 8">
    <name type="scientific">Rhodohalobacter barkolensis</name>
    <dbReference type="NCBI Taxonomy" id="2053187"/>
    <lineage>
        <taxon>Bacteria</taxon>
        <taxon>Pseudomonadati</taxon>
        <taxon>Balneolota</taxon>
        <taxon>Balneolia</taxon>
        <taxon>Balneolales</taxon>
        <taxon>Balneolaceae</taxon>
        <taxon>Rhodohalobacter</taxon>
    </lineage>
</organism>
<feature type="domain" description="Sodium/calcium exchanger membrane region" evidence="6">
    <location>
        <begin position="5"/>
        <end position="144"/>
    </location>
</feature>
<proteinExistence type="predicted"/>
<evidence type="ECO:0000256" key="1">
    <source>
        <dbReference type="ARBA" id="ARBA00004141"/>
    </source>
</evidence>
<feature type="domain" description="Sodium/calcium exchanger membrane region" evidence="6">
    <location>
        <begin position="173"/>
        <end position="314"/>
    </location>
</feature>
<dbReference type="InterPro" id="IPR044880">
    <property type="entry name" value="NCX_ion-bd_dom_sf"/>
</dbReference>
<dbReference type="InterPro" id="IPR004837">
    <property type="entry name" value="NaCa_Exmemb"/>
</dbReference>
<keyword evidence="4 5" id="KW-0472">Membrane</keyword>
<evidence type="ECO:0000256" key="3">
    <source>
        <dbReference type="ARBA" id="ARBA00022989"/>
    </source>
</evidence>
<feature type="transmembrane region" description="Helical" evidence="5">
    <location>
        <begin position="103"/>
        <end position="124"/>
    </location>
</feature>
<feature type="transmembrane region" description="Helical" evidence="5">
    <location>
        <begin position="69"/>
        <end position="91"/>
    </location>
</feature>
<feature type="transmembrane region" description="Helical" evidence="5">
    <location>
        <begin position="205"/>
        <end position="229"/>
    </location>
</feature>
<dbReference type="Proteomes" id="UP000233398">
    <property type="component" value="Unassembled WGS sequence"/>
</dbReference>
<evidence type="ECO:0000256" key="5">
    <source>
        <dbReference type="SAM" id="Phobius"/>
    </source>
</evidence>
<evidence type="ECO:0000259" key="6">
    <source>
        <dbReference type="Pfam" id="PF01699"/>
    </source>
</evidence>
<keyword evidence="8" id="KW-1185">Reference proteome</keyword>
<dbReference type="EMBL" id="PISP01000001">
    <property type="protein sequence ID" value="PKD44055.1"/>
    <property type="molecule type" value="Genomic_DNA"/>
</dbReference>
<dbReference type="Gene3D" id="1.20.1420.30">
    <property type="entry name" value="NCX, central ion-binding region"/>
    <property type="match status" value="2"/>
</dbReference>
<dbReference type="Pfam" id="PF01699">
    <property type="entry name" value="Na_Ca_ex"/>
    <property type="match status" value="2"/>
</dbReference>
<dbReference type="InterPro" id="IPR004481">
    <property type="entry name" value="K/Na/Ca-exchanger"/>
</dbReference>
<dbReference type="GO" id="GO:0006874">
    <property type="term" value="P:intracellular calcium ion homeostasis"/>
    <property type="evidence" value="ECO:0007669"/>
    <property type="project" value="TreeGrafter"/>
</dbReference>
<accession>A0A2N0VIM1</accession>
<dbReference type="AlphaFoldDB" id="A0A2N0VIM1"/>
<dbReference type="GO" id="GO:0005886">
    <property type="term" value="C:plasma membrane"/>
    <property type="evidence" value="ECO:0007669"/>
    <property type="project" value="TreeGrafter"/>
</dbReference>
<name>A0A2N0VIM1_9BACT</name>
<feature type="transmembrane region" description="Helical" evidence="5">
    <location>
        <begin position="6"/>
        <end position="23"/>
    </location>
</feature>
<comment type="subcellular location">
    <subcellularLocation>
        <location evidence="1">Membrane</location>
        <topology evidence="1">Multi-pass membrane protein</topology>
    </subcellularLocation>
</comment>
<evidence type="ECO:0000313" key="7">
    <source>
        <dbReference type="EMBL" id="PKD44055.1"/>
    </source>
</evidence>
<feature type="transmembrane region" description="Helical" evidence="5">
    <location>
        <begin position="30"/>
        <end position="49"/>
    </location>
</feature>
<dbReference type="GO" id="GO:0008273">
    <property type="term" value="F:calcium, potassium:sodium antiporter activity"/>
    <property type="evidence" value="ECO:0007669"/>
    <property type="project" value="TreeGrafter"/>
</dbReference>
<evidence type="ECO:0000313" key="8">
    <source>
        <dbReference type="Proteomes" id="UP000233398"/>
    </source>
</evidence>
<dbReference type="OrthoDB" id="9794225at2"/>
<feature type="transmembrane region" description="Helical" evidence="5">
    <location>
        <begin position="298"/>
        <end position="314"/>
    </location>
</feature>
<comment type="caution">
    <text evidence="7">The sequence shown here is derived from an EMBL/GenBank/DDBJ whole genome shotgun (WGS) entry which is preliminary data.</text>
</comment>
<feature type="transmembrane region" description="Helical" evidence="5">
    <location>
        <begin position="167"/>
        <end position="185"/>
    </location>
</feature>
<dbReference type="Gene3D" id="6.10.280.80">
    <property type="entry name" value="NCX, peripheral helical region"/>
    <property type="match status" value="1"/>
</dbReference>
<reference evidence="7 8" key="1">
    <citation type="submission" date="2017-11" db="EMBL/GenBank/DDBJ databases">
        <title>Rhodohalobacter 15182 sp. nov., isolated from a salt lake.</title>
        <authorList>
            <person name="Han S."/>
        </authorList>
    </citation>
    <scope>NUCLEOTIDE SEQUENCE [LARGE SCALE GENOMIC DNA]</scope>
    <source>
        <strain evidence="7 8">15182</strain>
    </source>
</reference>
<dbReference type="PANTHER" id="PTHR10846:SF8">
    <property type="entry name" value="INNER MEMBRANE PROTEIN YRBG"/>
    <property type="match status" value="1"/>
</dbReference>
<evidence type="ECO:0000256" key="4">
    <source>
        <dbReference type="ARBA" id="ARBA00023136"/>
    </source>
</evidence>
<keyword evidence="2 5" id="KW-0812">Transmembrane</keyword>
<feature type="transmembrane region" description="Helical" evidence="5">
    <location>
        <begin position="270"/>
        <end position="291"/>
    </location>
</feature>
<dbReference type="PANTHER" id="PTHR10846">
    <property type="entry name" value="SODIUM/POTASSIUM/CALCIUM EXCHANGER"/>
    <property type="match status" value="1"/>
</dbReference>
<dbReference type="NCBIfam" id="TIGR00367">
    <property type="entry name" value="calcium/sodium antiporter"/>
    <property type="match status" value="1"/>
</dbReference>
<sequence>MRLELLLFILGLVFLIFGAEILVNGASKIAATVGLSPLIIGLTVVAFGTSSPELSVSLKSLLSGQVDVAAGNVIGSNIFNVLFILGLSALITPLIITQKLIRFDVPIMVILSVAVWLFSLNGSISQLEGGILFIALLIYIFILIYKGKKDQTEDTSDYSEGGSRFKLLLKNGIFVILGLVLLVYGSRWFVDGAVTLARHFGVSELVIGLTIVAMGTSLPEVFTSAVAAFRGERDIAVGNVVGSNIFNLLGVLGMTGLLSKTGMIVNSSAISFDIPVMIFAALLCLPIFFSGKIISRKEGGVMLGLYVLYIVYLIY</sequence>
<feature type="transmembrane region" description="Helical" evidence="5">
    <location>
        <begin position="236"/>
        <end position="258"/>
    </location>
</feature>
<protein>
    <submittedName>
        <fullName evidence="7">Sodium:calcium antiporter</fullName>
    </submittedName>
</protein>